<dbReference type="PANTHER" id="PTHR43229:SF2">
    <property type="entry name" value="NODULATION PROTEIN J"/>
    <property type="match status" value="1"/>
</dbReference>
<evidence type="ECO:0000256" key="5">
    <source>
        <dbReference type="ARBA" id="ARBA00023251"/>
    </source>
</evidence>
<dbReference type="GO" id="GO:0043190">
    <property type="term" value="C:ATP-binding cassette (ABC) transporter complex"/>
    <property type="evidence" value="ECO:0007669"/>
    <property type="project" value="InterPro"/>
</dbReference>
<keyword evidence="6" id="KW-0813">Transport</keyword>
<feature type="transmembrane region" description="Helical" evidence="6">
    <location>
        <begin position="96"/>
        <end position="122"/>
    </location>
</feature>
<organism evidence="8 9">
    <name type="scientific">Kribbella rubisoli</name>
    <dbReference type="NCBI Taxonomy" id="3075929"/>
    <lineage>
        <taxon>Bacteria</taxon>
        <taxon>Bacillati</taxon>
        <taxon>Actinomycetota</taxon>
        <taxon>Actinomycetes</taxon>
        <taxon>Propionibacteriales</taxon>
        <taxon>Kribbellaceae</taxon>
        <taxon>Kribbella</taxon>
    </lineage>
</organism>
<keyword evidence="9" id="KW-1185">Reference proteome</keyword>
<dbReference type="EMBL" id="SHKR01000012">
    <property type="protein sequence ID" value="RZU15943.1"/>
    <property type="molecule type" value="Genomic_DNA"/>
</dbReference>
<feature type="transmembrane region" description="Helical" evidence="6">
    <location>
        <begin position="164"/>
        <end position="182"/>
    </location>
</feature>
<reference evidence="8 9" key="1">
    <citation type="journal article" date="2015" name="Stand. Genomic Sci.">
        <title>Genomic Encyclopedia of Bacterial and Archaeal Type Strains, Phase III: the genomes of soil and plant-associated and newly described type strains.</title>
        <authorList>
            <person name="Whitman W.B."/>
            <person name="Woyke T."/>
            <person name="Klenk H.P."/>
            <person name="Zhou Y."/>
            <person name="Lilburn T.G."/>
            <person name="Beck B.J."/>
            <person name="De Vos P."/>
            <person name="Vandamme P."/>
            <person name="Eisen J.A."/>
            <person name="Garrity G."/>
            <person name="Hugenholtz P."/>
            <person name="Kyrpides N.C."/>
        </authorList>
    </citation>
    <scope>NUCLEOTIDE SEQUENCE [LARGE SCALE GENOMIC DNA]</scope>
    <source>
        <strain evidence="8 9">VKM Ac-2540</strain>
    </source>
</reference>
<evidence type="ECO:0000256" key="6">
    <source>
        <dbReference type="RuleBase" id="RU361157"/>
    </source>
</evidence>
<proteinExistence type="inferred from homology"/>
<evidence type="ECO:0000313" key="9">
    <source>
        <dbReference type="Proteomes" id="UP000292027"/>
    </source>
</evidence>
<evidence type="ECO:0000256" key="2">
    <source>
        <dbReference type="ARBA" id="ARBA00022692"/>
    </source>
</evidence>
<dbReference type="GO" id="GO:0140359">
    <property type="term" value="F:ABC-type transporter activity"/>
    <property type="evidence" value="ECO:0007669"/>
    <property type="project" value="InterPro"/>
</dbReference>
<dbReference type="InterPro" id="IPR000412">
    <property type="entry name" value="ABC_2_transport"/>
</dbReference>
<protein>
    <recommendedName>
        <fullName evidence="6">Transport permease protein</fullName>
    </recommendedName>
</protein>
<evidence type="ECO:0000256" key="1">
    <source>
        <dbReference type="ARBA" id="ARBA00004141"/>
    </source>
</evidence>
<evidence type="ECO:0000313" key="8">
    <source>
        <dbReference type="EMBL" id="RZU15943.1"/>
    </source>
</evidence>
<accession>A0A4Q7X0G4</accession>
<keyword evidence="5" id="KW-0046">Antibiotic resistance</keyword>
<dbReference type="InterPro" id="IPR047817">
    <property type="entry name" value="ABC2_TM_bact-type"/>
</dbReference>
<feature type="transmembrane region" description="Helical" evidence="6">
    <location>
        <begin position="128"/>
        <end position="152"/>
    </location>
</feature>
<dbReference type="InterPro" id="IPR013525">
    <property type="entry name" value="ABC2_TM"/>
</dbReference>
<dbReference type="Proteomes" id="UP000292027">
    <property type="component" value="Unassembled WGS sequence"/>
</dbReference>
<keyword evidence="4 6" id="KW-0472">Membrane</keyword>
<comment type="subcellular location">
    <subcellularLocation>
        <location evidence="6">Cell membrane</location>
        <topology evidence="6">Multi-pass membrane protein</topology>
    </subcellularLocation>
    <subcellularLocation>
        <location evidence="1">Membrane</location>
        <topology evidence="1">Multi-pass membrane protein</topology>
    </subcellularLocation>
</comment>
<dbReference type="GO" id="GO:0046677">
    <property type="term" value="P:response to antibiotic"/>
    <property type="evidence" value="ECO:0007669"/>
    <property type="project" value="UniProtKB-KW"/>
</dbReference>
<feature type="transmembrane region" description="Helical" evidence="6">
    <location>
        <begin position="50"/>
        <end position="75"/>
    </location>
</feature>
<evidence type="ECO:0000256" key="3">
    <source>
        <dbReference type="ARBA" id="ARBA00022989"/>
    </source>
</evidence>
<dbReference type="AlphaFoldDB" id="A0A4Q7X0G4"/>
<evidence type="ECO:0000256" key="4">
    <source>
        <dbReference type="ARBA" id="ARBA00023136"/>
    </source>
</evidence>
<comment type="similarity">
    <text evidence="6">Belongs to the ABC-2 integral membrane protein family.</text>
</comment>
<dbReference type="PIRSF" id="PIRSF006648">
    <property type="entry name" value="DrrB"/>
    <property type="match status" value="1"/>
</dbReference>
<keyword evidence="3 6" id="KW-1133">Transmembrane helix</keyword>
<feature type="transmembrane region" description="Helical" evidence="6">
    <location>
        <begin position="20"/>
        <end position="38"/>
    </location>
</feature>
<feature type="transmembrane region" description="Helical" evidence="6">
    <location>
        <begin position="216"/>
        <end position="234"/>
    </location>
</feature>
<dbReference type="PANTHER" id="PTHR43229">
    <property type="entry name" value="NODULATION PROTEIN J"/>
    <property type="match status" value="1"/>
</dbReference>
<name>A0A4Q7X0G4_9ACTN</name>
<sequence length="244" mass="26425">MNRNYLIFDIRRTLRNRRVLIFSILMPLVLFAIFGMTLPKDASEGGISAIAYVMVSMAMFGSMSAAMSSGGVIAAERDGGWNRTLRLTPLKPQAYVVNKVILSLLLAIPPLLVVFAFGMMFGHVHLSIGQWMTVALVSWLGALPFAAIGLVIGYIAKPDSVQPITGLSTMLIAAFGGLWLPVDQMPSVMKHIAQLTPAYWTGLTSRSALTQGGIDTQALLVVLGWTVVLGFIGLRRFRADTARA</sequence>
<gene>
    <name evidence="8" type="ORF">EV645_3485</name>
</gene>
<feature type="domain" description="ABC transmembrane type-2" evidence="7">
    <location>
        <begin position="18"/>
        <end position="240"/>
    </location>
</feature>
<dbReference type="RefSeq" id="WP_130444885.1">
    <property type="nucleotide sequence ID" value="NZ_SHKR01000012.1"/>
</dbReference>
<dbReference type="PROSITE" id="PS51012">
    <property type="entry name" value="ABC_TM2"/>
    <property type="match status" value="1"/>
</dbReference>
<keyword evidence="2 6" id="KW-0812">Transmembrane</keyword>
<keyword evidence="6" id="KW-1003">Cell membrane</keyword>
<dbReference type="Pfam" id="PF01061">
    <property type="entry name" value="ABC2_membrane"/>
    <property type="match status" value="1"/>
</dbReference>
<evidence type="ECO:0000259" key="7">
    <source>
        <dbReference type="PROSITE" id="PS51012"/>
    </source>
</evidence>
<dbReference type="InterPro" id="IPR051784">
    <property type="entry name" value="Nod_factor_ABC_transporter"/>
</dbReference>
<comment type="caution">
    <text evidence="8">The sequence shown here is derived from an EMBL/GenBank/DDBJ whole genome shotgun (WGS) entry which is preliminary data.</text>
</comment>
<dbReference type="OrthoDB" id="63188at2"/>